<dbReference type="InterPro" id="IPR029760">
    <property type="entry name" value="GPX_CS"/>
</dbReference>
<feature type="active site" evidence="4">
    <location>
        <position position="76"/>
    </location>
</feature>
<dbReference type="GO" id="GO:0004601">
    <property type="term" value="F:peroxidase activity"/>
    <property type="evidence" value="ECO:0007669"/>
    <property type="project" value="UniProtKB-KW"/>
</dbReference>
<dbReference type="PROSITE" id="PS00460">
    <property type="entry name" value="GLUTATHIONE_PEROXID_1"/>
    <property type="match status" value="1"/>
</dbReference>
<evidence type="ECO:0000313" key="9">
    <source>
        <dbReference type="Proteomes" id="UP000284531"/>
    </source>
</evidence>
<dbReference type="PIRSF" id="PIRSF000303">
    <property type="entry name" value="Glutathion_perox"/>
    <property type="match status" value="1"/>
</dbReference>
<proteinExistence type="inferred from homology"/>
<dbReference type="Pfam" id="PF00255">
    <property type="entry name" value="GSHPx"/>
    <property type="match status" value="1"/>
</dbReference>
<evidence type="ECO:0000256" key="5">
    <source>
        <dbReference type="RuleBase" id="RU000499"/>
    </source>
</evidence>
<dbReference type="RefSeq" id="WP_170150541.1">
    <property type="nucleotide sequence ID" value="NZ_CANNFL010000010.1"/>
</dbReference>
<dbReference type="PANTHER" id="PTHR11592:SF78">
    <property type="entry name" value="GLUTATHIONE PEROXIDASE"/>
    <property type="match status" value="1"/>
</dbReference>
<evidence type="ECO:0000256" key="2">
    <source>
        <dbReference type="ARBA" id="ARBA00022559"/>
    </source>
</evidence>
<dbReference type="InterPro" id="IPR036249">
    <property type="entry name" value="Thioredoxin-like_sf"/>
</dbReference>
<sequence>MKKIALLLMVLVGVYTSHTIAQNKETKECKKECCSKKKCESKSFYSYKMSSLQGEEVKLKKYKGKVVLVVNTASKCGLTPQYKGLEAMYQKYKDQGLVILGFPCNQFLEQEPGTAREIGEFCQKNYGVSFPMFDKIEVRGENAHPLYKMLTSEKSFKGFDDSESGQKFKGFLSQKFPEIYEGDGVKWNFTKFLIDRDGKVVQRIEPNITPESMEEDIKKLL</sequence>
<feature type="domain" description="Thioredoxin" evidence="7">
    <location>
        <begin position="38"/>
        <end position="221"/>
    </location>
</feature>
<dbReference type="InterPro" id="IPR000889">
    <property type="entry name" value="Glutathione_peroxidase"/>
</dbReference>
<dbReference type="FunFam" id="3.40.30.10:FF:000010">
    <property type="entry name" value="Glutathione peroxidase"/>
    <property type="match status" value="1"/>
</dbReference>
<organism evidence="8 9">
    <name type="scientific">Marinifilum flexuosum</name>
    <dbReference type="NCBI Taxonomy" id="1117708"/>
    <lineage>
        <taxon>Bacteria</taxon>
        <taxon>Pseudomonadati</taxon>
        <taxon>Bacteroidota</taxon>
        <taxon>Bacteroidia</taxon>
        <taxon>Marinilabiliales</taxon>
        <taxon>Marinifilaceae</taxon>
    </lineage>
</organism>
<keyword evidence="9" id="KW-1185">Reference proteome</keyword>
<comment type="caution">
    <text evidence="8">The sequence shown here is derived from an EMBL/GenBank/DDBJ whole genome shotgun (WGS) entry which is preliminary data.</text>
</comment>
<evidence type="ECO:0000256" key="6">
    <source>
        <dbReference type="SAM" id="SignalP"/>
    </source>
</evidence>
<dbReference type="PANTHER" id="PTHR11592">
    <property type="entry name" value="GLUTATHIONE PEROXIDASE"/>
    <property type="match status" value="1"/>
</dbReference>
<evidence type="ECO:0000256" key="1">
    <source>
        <dbReference type="ARBA" id="ARBA00006926"/>
    </source>
</evidence>
<evidence type="ECO:0000259" key="7">
    <source>
        <dbReference type="PROSITE" id="PS51352"/>
    </source>
</evidence>
<dbReference type="InterPro" id="IPR013766">
    <property type="entry name" value="Thioredoxin_domain"/>
</dbReference>
<comment type="similarity">
    <text evidence="1 5">Belongs to the glutathione peroxidase family.</text>
</comment>
<dbReference type="EMBL" id="RAPQ01000008">
    <property type="protein sequence ID" value="RKE03169.1"/>
    <property type="molecule type" value="Genomic_DNA"/>
</dbReference>
<reference evidence="8 9" key="1">
    <citation type="submission" date="2018-09" db="EMBL/GenBank/DDBJ databases">
        <title>Genomic Encyclopedia of Archaeal and Bacterial Type Strains, Phase II (KMG-II): from individual species to whole genera.</title>
        <authorList>
            <person name="Goeker M."/>
        </authorList>
    </citation>
    <scope>NUCLEOTIDE SEQUENCE [LARGE SCALE GENOMIC DNA]</scope>
    <source>
        <strain evidence="8 9">DSM 21950</strain>
    </source>
</reference>
<accession>A0A419X6E9</accession>
<dbReference type="GO" id="GO:0034599">
    <property type="term" value="P:cellular response to oxidative stress"/>
    <property type="evidence" value="ECO:0007669"/>
    <property type="project" value="TreeGrafter"/>
</dbReference>
<feature type="signal peptide" evidence="6">
    <location>
        <begin position="1"/>
        <end position="21"/>
    </location>
</feature>
<feature type="chain" id="PRO_5019501762" description="Glutathione peroxidase" evidence="6">
    <location>
        <begin position="22"/>
        <end position="221"/>
    </location>
</feature>
<dbReference type="SUPFAM" id="SSF52833">
    <property type="entry name" value="Thioredoxin-like"/>
    <property type="match status" value="1"/>
</dbReference>
<evidence type="ECO:0000256" key="3">
    <source>
        <dbReference type="ARBA" id="ARBA00023002"/>
    </source>
</evidence>
<dbReference type="PRINTS" id="PR01011">
    <property type="entry name" value="GLUTPROXDASE"/>
</dbReference>
<dbReference type="Gene3D" id="3.40.30.10">
    <property type="entry name" value="Glutaredoxin"/>
    <property type="match status" value="1"/>
</dbReference>
<gene>
    <name evidence="8" type="ORF">BXY64_0160</name>
</gene>
<dbReference type="PROSITE" id="PS00763">
    <property type="entry name" value="GLUTATHIONE_PEROXID_2"/>
    <property type="match status" value="1"/>
</dbReference>
<dbReference type="Proteomes" id="UP000284531">
    <property type="component" value="Unassembled WGS sequence"/>
</dbReference>
<dbReference type="CDD" id="cd00340">
    <property type="entry name" value="GSH_Peroxidase"/>
    <property type="match status" value="1"/>
</dbReference>
<evidence type="ECO:0000256" key="4">
    <source>
        <dbReference type="PIRSR" id="PIRSR000303-1"/>
    </source>
</evidence>
<dbReference type="InterPro" id="IPR029759">
    <property type="entry name" value="GPX_AS"/>
</dbReference>
<name>A0A419X6E9_9BACT</name>
<evidence type="ECO:0000313" key="8">
    <source>
        <dbReference type="EMBL" id="RKE03169.1"/>
    </source>
</evidence>
<keyword evidence="3 5" id="KW-0560">Oxidoreductase</keyword>
<dbReference type="AlphaFoldDB" id="A0A419X6E9"/>
<protein>
    <recommendedName>
        <fullName evidence="5">Glutathione peroxidase</fullName>
    </recommendedName>
</protein>
<keyword evidence="6" id="KW-0732">Signal</keyword>
<keyword evidence="2 5" id="KW-0575">Peroxidase</keyword>
<dbReference type="PROSITE" id="PS51352">
    <property type="entry name" value="THIOREDOXIN_2"/>
    <property type="match status" value="1"/>
</dbReference>
<dbReference type="PROSITE" id="PS51355">
    <property type="entry name" value="GLUTATHIONE_PEROXID_3"/>
    <property type="match status" value="1"/>
</dbReference>